<name>A0A238YMA7_9BACT</name>
<dbReference type="AlphaFoldDB" id="A0A238YMA7"/>
<keyword evidence="2" id="KW-1185">Reference proteome</keyword>
<accession>A0A238YMA7</accession>
<sequence>MQTIFRLLSGLVLGVTLLTACKPNLEEQLQNPRVGDVYVVQFQPVNTQLQRYYFYQVAAVRPDAVDLHPARQEATDAQASTAAPNFFSDNTLTYTRAEALELLQEQPGDVQHTRLVQVRSAD</sequence>
<dbReference type="PROSITE" id="PS51257">
    <property type="entry name" value="PROKAR_LIPOPROTEIN"/>
    <property type="match status" value="1"/>
</dbReference>
<proteinExistence type="predicted"/>
<evidence type="ECO:0000313" key="1">
    <source>
        <dbReference type="EMBL" id="SNR71753.1"/>
    </source>
</evidence>
<evidence type="ECO:0000313" key="2">
    <source>
        <dbReference type="Proteomes" id="UP000198310"/>
    </source>
</evidence>
<reference evidence="2" key="1">
    <citation type="submission" date="2017-06" db="EMBL/GenBank/DDBJ databases">
        <authorList>
            <person name="Varghese N."/>
            <person name="Submissions S."/>
        </authorList>
    </citation>
    <scope>NUCLEOTIDE SEQUENCE [LARGE SCALE GENOMIC DNA]</scope>
    <source>
        <strain evidence="2">DSM 28041</strain>
    </source>
</reference>
<protein>
    <submittedName>
        <fullName evidence="1">Uncharacterized protein</fullName>
    </submittedName>
</protein>
<gene>
    <name evidence="1" type="ORF">SAMN06269173_105335</name>
</gene>
<dbReference type="EMBL" id="FZNS01000005">
    <property type="protein sequence ID" value="SNR71753.1"/>
    <property type="molecule type" value="Genomic_DNA"/>
</dbReference>
<dbReference type="Proteomes" id="UP000198310">
    <property type="component" value="Unassembled WGS sequence"/>
</dbReference>
<dbReference type="RefSeq" id="WP_045686995.1">
    <property type="nucleotide sequence ID" value="NZ_FZNS01000005.1"/>
</dbReference>
<organism evidence="1 2">
    <name type="scientific">Hymenobacter mucosus</name>
    <dbReference type="NCBI Taxonomy" id="1411120"/>
    <lineage>
        <taxon>Bacteria</taxon>
        <taxon>Pseudomonadati</taxon>
        <taxon>Bacteroidota</taxon>
        <taxon>Cytophagia</taxon>
        <taxon>Cytophagales</taxon>
        <taxon>Hymenobacteraceae</taxon>
        <taxon>Hymenobacter</taxon>
    </lineage>
</organism>